<keyword evidence="1" id="KW-1133">Transmembrane helix</keyword>
<gene>
    <name evidence="2" type="ORF">SAMN02745729_11416</name>
</gene>
<sequence length="180" mass="19996">METWVQVVELVVWPFTIVVVVGLLRAPLSKLVPTLKRLKYKDLELEFEREASKILAEVERDLPEPKRSDNVEERGPDTPRFSRIATVPTDLVMCSWSELESVIRDLVGISAYEETSVRSLVDLLAKSGRVSDETIRAILDLAALRNRVAHAESEVISAGMAHSYANSVRRVKAGLGGIDA</sequence>
<evidence type="ECO:0000313" key="3">
    <source>
        <dbReference type="Proteomes" id="UP000242469"/>
    </source>
</evidence>
<evidence type="ECO:0000313" key="2">
    <source>
        <dbReference type="EMBL" id="SEB04189.1"/>
    </source>
</evidence>
<dbReference type="Proteomes" id="UP000242469">
    <property type="component" value="Unassembled WGS sequence"/>
</dbReference>
<accession>A0A1H4G3M1</accession>
<proteinExistence type="predicted"/>
<dbReference type="RefSeq" id="WP_139253929.1">
    <property type="nucleotide sequence ID" value="NZ_FNRJ01000014.1"/>
</dbReference>
<keyword evidence="1" id="KW-0472">Membrane</keyword>
<evidence type="ECO:0008006" key="4">
    <source>
        <dbReference type="Google" id="ProtNLM"/>
    </source>
</evidence>
<name>A0A1H4G3M1_9GAMM</name>
<organism evidence="2 3">
    <name type="scientific">Marinobacterium iners DSM 11526</name>
    <dbReference type="NCBI Taxonomy" id="1122198"/>
    <lineage>
        <taxon>Bacteria</taxon>
        <taxon>Pseudomonadati</taxon>
        <taxon>Pseudomonadota</taxon>
        <taxon>Gammaproteobacteria</taxon>
        <taxon>Oceanospirillales</taxon>
        <taxon>Oceanospirillaceae</taxon>
        <taxon>Marinobacterium</taxon>
    </lineage>
</organism>
<keyword evidence="1" id="KW-0812">Transmembrane</keyword>
<dbReference type="OrthoDB" id="7840545at2"/>
<protein>
    <recommendedName>
        <fullName evidence="4">DUF4145 domain-containing protein</fullName>
    </recommendedName>
</protein>
<dbReference type="AlphaFoldDB" id="A0A1H4G3M1"/>
<dbReference type="EMBL" id="FNRJ01000014">
    <property type="protein sequence ID" value="SEB04189.1"/>
    <property type="molecule type" value="Genomic_DNA"/>
</dbReference>
<reference evidence="3" key="1">
    <citation type="submission" date="2016-10" db="EMBL/GenBank/DDBJ databases">
        <authorList>
            <person name="Varghese N."/>
            <person name="Submissions S."/>
        </authorList>
    </citation>
    <scope>NUCLEOTIDE SEQUENCE [LARGE SCALE GENOMIC DNA]</scope>
    <source>
        <strain evidence="3">DSM 11526</strain>
    </source>
</reference>
<keyword evidence="3" id="KW-1185">Reference proteome</keyword>
<evidence type="ECO:0000256" key="1">
    <source>
        <dbReference type="SAM" id="Phobius"/>
    </source>
</evidence>
<feature type="transmembrane region" description="Helical" evidence="1">
    <location>
        <begin position="12"/>
        <end position="32"/>
    </location>
</feature>